<dbReference type="EMBL" id="CAMXCT020006620">
    <property type="protein sequence ID" value="CAL1170462.1"/>
    <property type="molecule type" value="Genomic_DNA"/>
</dbReference>
<accession>A0A9P1DX82</accession>
<feature type="domain" description="CRAL-TRIO" evidence="2">
    <location>
        <begin position="748"/>
        <end position="933"/>
    </location>
</feature>
<dbReference type="AlphaFoldDB" id="A0A9P1DX82"/>
<evidence type="ECO:0000313" key="5">
    <source>
        <dbReference type="Proteomes" id="UP001152797"/>
    </source>
</evidence>
<dbReference type="PANTHER" id="PTHR45824">
    <property type="entry name" value="GH16843P"/>
    <property type="match status" value="1"/>
</dbReference>
<dbReference type="SMART" id="SM00516">
    <property type="entry name" value="SEC14"/>
    <property type="match status" value="2"/>
</dbReference>
<dbReference type="PROSITE" id="PS50191">
    <property type="entry name" value="CRAL_TRIO"/>
    <property type="match status" value="2"/>
</dbReference>
<dbReference type="SMART" id="SM01100">
    <property type="entry name" value="CRAL_TRIO_N"/>
    <property type="match status" value="2"/>
</dbReference>
<proteinExistence type="predicted"/>
<evidence type="ECO:0000259" key="2">
    <source>
        <dbReference type="PROSITE" id="PS50191"/>
    </source>
</evidence>
<dbReference type="GO" id="GO:0008526">
    <property type="term" value="F:phosphatidylinositol transfer activity"/>
    <property type="evidence" value="ECO:0007669"/>
    <property type="project" value="TreeGrafter"/>
</dbReference>
<reference evidence="4 5" key="2">
    <citation type="submission" date="2024-05" db="EMBL/GenBank/DDBJ databases">
        <authorList>
            <person name="Chen Y."/>
            <person name="Shah S."/>
            <person name="Dougan E. K."/>
            <person name="Thang M."/>
            <person name="Chan C."/>
        </authorList>
    </citation>
    <scope>NUCLEOTIDE SEQUENCE [LARGE SCALE GENOMIC DNA]</scope>
</reference>
<dbReference type="Pfam" id="PF00650">
    <property type="entry name" value="CRAL_TRIO"/>
    <property type="match status" value="2"/>
</dbReference>
<sequence>MGSPPMRRAAMTDEELARRVAHQDAAMEKRIERLIRACSDAVAQRVSAGVMHVMFSAWRQCATKDLFARAKEGWDRQCEELSTAAEKARRRLEEEQRGFEDELERLEQRRVLDTTASLSAREAAEVAAEAEEEAIRKHLKERQLWEARMKEERQMRERLEREFRDSLQLAETQAEERAEARFVQERQLYEERLKEERERRVRAETAKAQALDHWAEEARKLKKNAVQQVMASWLPKNSKEQVARQLRSIATTWLELAKAGSRRRGRLTALDKAVMSWGRKALSGRPGPSFHAWRDVIRAHRRAKAAVGVLSRQWLGGTKGLMASYMAEWRQLLTQKRQDELKAKRKARAHAQISLLVAQQGATDECDTALGEAQKAAVEQLAERLRKTKIDGADGAEGEGLYDDALALVRYLRARNWDLDLAEALIRKTGTWRRDFGFSKIFTESMDEIAQEASFGNIYVRGYDKLGRPALYLKPGREGFNAEPAAVKYLVYCVERAIACVEKQAKLGQLRVPPEDPVARKFVLLVDFQGVGLGSLVPLTVRDLMVVMQDHYPERLGSAFFVNTPWLLHSFFTAASAFLDPVTLAKFNFVSEETSQTMEQHFDLSALENSFGGCDDEPFCSHIFLNTHSGEGVFGLEYSEQLRLSPQELNALQADHGFEYVEFLHVYRHWRVLRLPSQKRHWLRQLAKQLSLCEEEGMDYFIEASTLLRYLRAHEWDVDKAAAAVCATARWRKEHIPPLGDTQMGRCSAPIVRECALGRFYLRGFDKRGRPIVYVKFHHEDSGHFQETINYVIYVMERLIAVLRRKEESLQEKEVDGTADADCATVLVDFNGYSPSHRPPLRTLLEAMRIFQEHYPDVFGDIFLYRPPARLCFFYHAWQKMRCSSCLTFPIAPKGRSNVTLVTSVSQWRKIAQSLFDYEKLEWTLGGNQRQPFTSKTFLSKKVDGAIFGTEFEAQAAAPEEKRQRVSFSSVVLKVEEAADTPAVIRHEPLEPEGIVSSTINTITWLFR</sequence>
<keyword evidence="1" id="KW-0175">Coiled coil</keyword>
<gene>
    <name evidence="3" type="ORF">C1SCF055_LOCUS41761</name>
</gene>
<dbReference type="InterPro" id="IPR052578">
    <property type="entry name" value="PI_Transfer_CRAL-TRIO"/>
</dbReference>
<feature type="domain" description="CRAL-TRIO" evidence="2">
    <location>
        <begin position="446"/>
        <end position="619"/>
    </location>
</feature>
<evidence type="ECO:0000256" key="1">
    <source>
        <dbReference type="SAM" id="Coils"/>
    </source>
</evidence>
<dbReference type="SUPFAM" id="SSF52087">
    <property type="entry name" value="CRAL/TRIO domain"/>
    <property type="match status" value="2"/>
</dbReference>
<dbReference type="EMBL" id="CAMXCT030006620">
    <property type="protein sequence ID" value="CAL4804399.1"/>
    <property type="molecule type" value="Genomic_DNA"/>
</dbReference>
<dbReference type="CDD" id="cd00170">
    <property type="entry name" value="SEC14"/>
    <property type="match status" value="2"/>
</dbReference>
<dbReference type="SUPFAM" id="SSF46938">
    <property type="entry name" value="CRAL/TRIO N-terminal domain"/>
    <property type="match status" value="2"/>
</dbReference>
<dbReference type="OrthoDB" id="433891at2759"/>
<dbReference type="EMBL" id="CAMXCT010006620">
    <property type="protein sequence ID" value="CAI4017087.1"/>
    <property type="molecule type" value="Genomic_DNA"/>
</dbReference>
<protein>
    <submittedName>
        <fullName evidence="4">CRAL-TRIO domain-containing protein C23B6.04c</fullName>
    </submittedName>
</protein>
<dbReference type="InterPro" id="IPR011074">
    <property type="entry name" value="CRAL/TRIO_N_dom"/>
</dbReference>
<dbReference type="Proteomes" id="UP001152797">
    <property type="component" value="Unassembled WGS sequence"/>
</dbReference>
<feature type="coiled-coil region" evidence="1">
    <location>
        <begin position="71"/>
        <end position="206"/>
    </location>
</feature>
<dbReference type="InterPro" id="IPR036865">
    <property type="entry name" value="CRAL-TRIO_dom_sf"/>
</dbReference>
<evidence type="ECO:0000313" key="3">
    <source>
        <dbReference type="EMBL" id="CAI4017087.1"/>
    </source>
</evidence>
<dbReference type="InterPro" id="IPR001251">
    <property type="entry name" value="CRAL-TRIO_dom"/>
</dbReference>
<reference evidence="3" key="1">
    <citation type="submission" date="2022-10" db="EMBL/GenBank/DDBJ databases">
        <authorList>
            <person name="Chen Y."/>
            <person name="Dougan E. K."/>
            <person name="Chan C."/>
            <person name="Rhodes N."/>
            <person name="Thang M."/>
        </authorList>
    </citation>
    <scope>NUCLEOTIDE SEQUENCE</scope>
</reference>
<organism evidence="3">
    <name type="scientific">Cladocopium goreaui</name>
    <dbReference type="NCBI Taxonomy" id="2562237"/>
    <lineage>
        <taxon>Eukaryota</taxon>
        <taxon>Sar</taxon>
        <taxon>Alveolata</taxon>
        <taxon>Dinophyceae</taxon>
        <taxon>Suessiales</taxon>
        <taxon>Symbiodiniaceae</taxon>
        <taxon>Cladocopium</taxon>
    </lineage>
</organism>
<comment type="caution">
    <text evidence="3">The sequence shown here is derived from an EMBL/GenBank/DDBJ whole genome shotgun (WGS) entry which is preliminary data.</text>
</comment>
<dbReference type="PANTHER" id="PTHR45824:SF29">
    <property type="entry name" value="GH16843P"/>
    <property type="match status" value="1"/>
</dbReference>
<name>A0A9P1DX82_9DINO</name>
<dbReference type="Gene3D" id="3.40.525.10">
    <property type="entry name" value="CRAL-TRIO lipid binding domain"/>
    <property type="match status" value="2"/>
</dbReference>
<dbReference type="InterPro" id="IPR036273">
    <property type="entry name" value="CRAL/TRIO_N_dom_sf"/>
</dbReference>
<evidence type="ECO:0000313" key="4">
    <source>
        <dbReference type="EMBL" id="CAL4804399.1"/>
    </source>
</evidence>
<keyword evidence="5" id="KW-1185">Reference proteome</keyword>